<dbReference type="Proteomes" id="UP000036410">
    <property type="component" value="Chromosome"/>
</dbReference>
<feature type="transmembrane region" description="Helical" evidence="1">
    <location>
        <begin position="99"/>
        <end position="117"/>
    </location>
</feature>
<dbReference type="Pfam" id="PF14897">
    <property type="entry name" value="EpsG"/>
    <property type="match status" value="1"/>
</dbReference>
<feature type="transmembrane region" description="Helical" evidence="1">
    <location>
        <begin position="29"/>
        <end position="45"/>
    </location>
</feature>
<name>A0A806U2B9_PRIMG</name>
<proteinExistence type="predicted"/>
<accession>A0A806U2B9</accession>
<gene>
    <name evidence="2" type="primary">epsG</name>
    <name evidence="2" type="ORF">AS52_01138</name>
</gene>
<feature type="transmembrane region" description="Helical" evidence="1">
    <location>
        <begin position="6"/>
        <end position="22"/>
    </location>
</feature>
<sequence>MYVYVALLIATVLIHFVCLIIQNNRRRKISFLIISSIPFIVIMGMRDRFVGTDAIQYYSAFKNIIASDYGWLDYKETRYEVGYYLLNKIVGVFTQDPQIFLFITSIIIVTGIFVFIYQNSKNPFISVLLFQTLYFYCNSFNLLRQYIALAIAINCIFFIKEKKLFKASLVIILASTFHTSALCLFPIAIILCKFKITKANMTKFLCGILFISLSIPFIIQMSVELFPRYQFYLTYDSVYNGGKIMPYVYISMVIVGLIIIRKTRISDWKMNNYYILSIYVFIAGVLGIISSLYFESASRVIPYYSISLLAFIPEFMGLFKNKADRLIILYGLILSTFIYYNILLHSGVAGVYPYTFFGD</sequence>
<feature type="transmembrane region" description="Helical" evidence="1">
    <location>
        <begin position="326"/>
        <end position="352"/>
    </location>
</feature>
<dbReference type="InterPro" id="IPR049458">
    <property type="entry name" value="EpsG-like"/>
</dbReference>
<evidence type="ECO:0000313" key="3">
    <source>
        <dbReference type="Proteomes" id="UP000036410"/>
    </source>
</evidence>
<keyword evidence="1" id="KW-1133">Transmembrane helix</keyword>
<feature type="transmembrane region" description="Helical" evidence="1">
    <location>
        <begin position="300"/>
        <end position="319"/>
    </location>
</feature>
<evidence type="ECO:0000313" key="2">
    <source>
        <dbReference type="EMBL" id="AKP76103.1"/>
    </source>
</evidence>
<organism evidence="2 3">
    <name type="scientific">Priestia megaterium Q3</name>
    <dbReference type="NCBI Taxonomy" id="1452722"/>
    <lineage>
        <taxon>Bacteria</taxon>
        <taxon>Bacillati</taxon>
        <taxon>Bacillota</taxon>
        <taxon>Bacilli</taxon>
        <taxon>Bacillales</taxon>
        <taxon>Bacillaceae</taxon>
        <taxon>Priestia</taxon>
    </lineage>
</organism>
<feature type="transmembrane region" description="Helical" evidence="1">
    <location>
        <begin position="243"/>
        <end position="260"/>
    </location>
</feature>
<dbReference type="RefSeq" id="WP_049163327.1">
    <property type="nucleotide sequence ID" value="NZ_CP010586.1"/>
</dbReference>
<evidence type="ECO:0000256" key="1">
    <source>
        <dbReference type="SAM" id="Phobius"/>
    </source>
</evidence>
<keyword evidence="1 2" id="KW-0812">Transmembrane</keyword>
<reference evidence="2 3" key="1">
    <citation type="submission" date="2015-01" db="EMBL/GenBank/DDBJ databases">
        <title>Genome sequence of bacillus megaterium Q3.</title>
        <authorList>
            <person name="Wang Y."/>
            <person name="Luo K."/>
            <person name="Bai L."/>
            <person name="Luo F."/>
        </authorList>
    </citation>
    <scope>NUCLEOTIDE SEQUENCE [LARGE SCALE GENOMIC DNA]</scope>
    <source>
        <strain evidence="2 3">Q3</strain>
    </source>
</reference>
<feature type="transmembrane region" description="Helical" evidence="1">
    <location>
        <begin position="272"/>
        <end position="294"/>
    </location>
</feature>
<dbReference type="AlphaFoldDB" id="A0A806U2B9"/>
<feature type="transmembrane region" description="Helical" evidence="1">
    <location>
        <begin position="204"/>
        <end position="223"/>
    </location>
</feature>
<protein>
    <submittedName>
        <fullName evidence="2">Transmembrane protein EpsG</fullName>
    </submittedName>
</protein>
<keyword evidence="1" id="KW-0472">Membrane</keyword>
<feature type="transmembrane region" description="Helical" evidence="1">
    <location>
        <begin position="138"/>
        <end position="159"/>
    </location>
</feature>
<feature type="transmembrane region" description="Helical" evidence="1">
    <location>
        <begin position="165"/>
        <end position="192"/>
    </location>
</feature>
<dbReference type="EMBL" id="CP010586">
    <property type="protein sequence ID" value="AKP76103.1"/>
    <property type="molecule type" value="Genomic_DNA"/>
</dbReference>